<gene>
    <name evidence="2" type="ORF">SAMN05421806_1011203</name>
</gene>
<evidence type="ECO:0000313" key="2">
    <source>
        <dbReference type="EMBL" id="SDJ59997.1"/>
    </source>
</evidence>
<organism evidence="2 3">
    <name type="scientific">Streptomyces indicus</name>
    <dbReference type="NCBI Taxonomy" id="417292"/>
    <lineage>
        <taxon>Bacteria</taxon>
        <taxon>Bacillati</taxon>
        <taxon>Actinomycetota</taxon>
        <taxon>Actinomycetes</taxon>
        <taxon>Kitasatosporales</taxon>
        <taxon>Streptomycetaceae</taxon>
        <taxon>Streptomyces</taxon>
    </lineage>
</organism>
<sequence>MSCRLSLPAGSWGSAMHEEFLCEVTAYGICGGEQVGVPLGAYRAPSLPLAMWWLRERATWIAERLDPSPGAGRLPPGALVLMARDAPDVPGVLRAWRDSPAEQERAAADLASGRLVRFIARDDTTEYELLAESVDMIRIQRALGARQRAAPEWSTPGWSAPGRSTSGWSAPAWESPERTAPEWSTPEWNAPERTAPHRGVPHRGTPQWVPPM</sequence>
<reference evidence="2 3" key="1">
    <citation type="submission" date="2016-10" db="EMBL/GenBank/DDBJ databases">
        <authorList>
            <person name="de Groot N.N."/>
        </authorList>
    </citation>
    <scope>NUCLEOTIDE SEQUENCE [LARGE SCALE GENOMIC DNA]</scope>
    <source>
        <strain evidence="2 3">CGMCC 4.5727</strain>
    </source>
</reference>
<feature type="region of interest" description="Disordered" evidence="1">
    <location>
        <begin position="149"/>
        <end position="212"/>
    </location>
</feature>
<accession>A0A1G8V2B7</accession>
<protein>
    <submittedName>
        <fullName evidence="2">Uncharacterized protein</fullName>
    </submittedName>
</protein>
<proteinExistence type="predicted"/>
<dbReference type="Proteomes" id="UP000199155">
    <property type="component" value="Unassembled WGS sequence"/>
</dbReference>
<evidence type="ECO:0000313" key="3">
    <source>
        <dbReference type="Proteomes" id="UP000199155"/>
    </source>
</evidence>
<dbReference type="EMBL" id="FNFF01000001">
    <property type="protein sequence ID" value="SDJ59997.1"/>
    <property type="molecule type" value="Genomic_DNA"/>
</dbReference>
<name>A0A1G8V2B7_9ACTN</name>
<keyword evidence="3" id="KW-1185">Reference proteome</keyword>
<dbReference type="STRING" id="417292.SAMN05421806_1011203"/>
<evidence type="ECO:0000256" key="1">
    <source>
        <dbReference type="SAM" id="MobiDB-lite"/>
    </source>
</evidence>
<dbReference type="AlphaFoldDB" id="A0A1G8V2B7"/>